<proteinExistence type="predicted"/>
<accession>A0A5J4YSX6</accession>
<evidence type="ECO:0000313" key="1">
    <source>
        <dbReference type="EMBL" id="KAA8494559.1"/>
    </source>
</evidence>
<comment type="caution">
    <text evidence="1">The sequence shown here is derived from an EMBL/GenBank/DDBJ whole genome shotgun (WGS) entry which is preliminary data.</text>
</comment>
<dbReference type="EMBL" id="VRMN01000004">
    <property type="protein sequence ID" value="KAA8494559.1"/>
    <property type="molecule type" value="Genomic_DNA"/>
</dbReference>
<gene>
    <name evidence="1" type="ORF">FVE85_2800</name>
</gene>
<protein>
    <submittedName>
        <fullName evidence="1">Uncharacterized protein</fullName>
    </submittedName>
</protein>
<dbReference type="Proteomes" id="UP000324585">
    <property type="component" value="Unassembled WGS sequence"/>
</dbReference>
<reference evidence="2" key="1">
    <citation type="journal article" date="2019" name="Nat. Commun.">
        <title>Expansion of phycobilisome linker gene families in mesophilic red algae.</title>
        <authorList>
            <person name="Lee J."/>
            <person name="Kim D."/>
            <person name="Bhattacharya D."/>
            <person name="Yoon H.S."/>
        </authorList>
    </citation>
    <scope>NUCLEOTIDE SEQUENCE [LARGE SCALE GENOMIC DNA]</scope>
    <source>
        <strain evidence="2">CCMP 1328</strain>
    </source>
</reference>
<name>A0A5J4YSX6_PORPP</name>
<evidence type="ECO:0000313" key="2">
    <source>
        <dbReference type="Proteomes" id="UP000324585"/>
    </source>
</evidence>
<keyword evidence="2" id="KW-1185">Reference proteome</keyword>
<organism evidence="1 2">
    <name type="scientific">Porphyridium purpureum</name>
    <name type="common">Red alga</name>
    <name type="synonym">Porphyridium cruentum</name>
    <dbReference type="NCBI Taxonomy" id="35688"/>
    <lineage>
        <taxon>Eukaryota</taxon>
        <taxon>Rhodophyta</taxon>
        <taxon>Bangiophyceae</taxon>
        <taxon>Porphyridiales</taxon>
        <taxon>Porphyridiaceae</taxon>
        <taxon>Porphyridium</taxon>
    </lineage>
</organism>
<sequence length="330" mass="36073">MTWLKAEVKMVKFEGEVQKLSETVAHCFVPRVLQLGLGGSLQLFYDSAASSPEWTYYLDESYTVSSDPSLDIVRVHSERTGMRLSFVAPAAQFATWVDALEEACMPSSRGSSVHGVSDKQRPALLTPRSTSSATAAAAVKAPAPSVAGAPAKAVVTCAKLEAARATTGPSAKVHYVRVRAAEAEDGIRIQESLNLECSSGINCLNEYAGITDLIQAGLLEREFENATRQPTSRIVHAHIKDRGAQRPRKLGRRRTIGISEDIVQVLDQGSRAVRQFDTTELRASNGARIFYERAKSVTGLHDTRTSFDYLQYNFVGVLRLLLLNQELACK</sequence>
<dbReference type="AlphaFoldDB" id="A0A5J4YSX6"/>